<dbReference type="AlphaFoldDB" id="A0A2L0UE32"/>
<gene>
    <name evidence="2" type="ORF">CVO76_07640</name>
</gene>
<proteinExistence type="predicted"/>
<reference evidence="2 3" key="1">
    <citation type="submission" date="2017-11" db="EMBL/GenBank/DDBJ databases">
        <title>Draft genome of Arthrobacter agilis strain UMCV2, a plant growth-promoting rhizobacterium and biocontrol capacity of phytopathogenic fungi.</title>
        <authorList>
            <person name="Martinez-Camara R."/>
            <person name="Santoyo G."/>
            <person name="Moreno-Hagelsieb G."/>
            <person name="Valencia-Cantero E."/>
        </authorList>
    </citation>
    <scope>NUCLEOTIDE SEQUENCE [LARGE SCALE GENOMIC DNA]</scope>
    <source>
        <strain evidence="2 3">UMCV2</strain>
    </source>
</reference>
<sequence length="75" mass="7011">MTASATATTPAPIQAAGARDDVRSSSTAASGLLEGVRVLDRLGRGVGLAEAVATGATDVATGTGATVGVGVTVAG</sequence>
<evidence type="ECO:0000313" key="3">
    <source>
        <dbReference type="Proteomes" id="UP000239187"/>
    </source>
</evidence>
<evidence type="ECO:0000313" key="2">
    <source>
        <dbReference type="EMBL" id="AUZ87515.1"/>
    </source>
</evidence>
<evidence type="ECO:0000256" key="1">
    <source>
        <dbReference type="SAM" id="MobiDB-lite"/>
    </source>
</evidence>
<protein>
    <submittedName>
        <fullName evidence="2">Uncharacterized protein</fullName>
    </submittedName>
</protein>
<feature type="region of interest" description="Disordered" evidence="1">
    <location>
        <begin position="1"/>
        <end position="26"/>
    </location>
</feature>
<name>A0A2L0UE32_9MICC</name>
<accession>A0A2L0UE32</accession>
<dbReference type="Proteomes" id="UP000239187">
    <property type="component" value="Chromosome"/>
</dbReference>
<organism evidence="2 3">
    <name type="scientific">Arthrobacter agilis</name>
    <dbReference type="NCBI Taxonomy" id="37921"/>
    <lineage>
        <taxon>Bacteria</taxon>
        <taxon>Bacillati</taxon>
        <taxon>Actinomycetota</taxon>
        <taxon>Actinomycetes</taxon>
        <taxon>Micrococcales</taxon>
        <taxon>Micrococcaceae</taxon>
        <taxon>Arthrobacter</taxon>
    </lineage>
</organism>
<feature type="non-terminal residue" evidence="2">
    <location>
        <position position="75"/>
    </location>
</feature>
<dbReference type="EMBL" id="CP024915">
    <property type="protein sequence ID" value="AUZ87515.1"/>
    <property type="molecule type" value="Genomic_DNA"/>
</dbReference>
<feature type="compositionally biased region" description="Low complexity" evidence="1">
    <location>
        <begin position="1"/>
        <end position="17"/>
    </location>
</feature>